<evidence type="ECO:0000313" key="6">
    <source>
        <dbReference type="RefSeq" id="XP_020642737.2"/>
    </source>
</evidence>
<evidence type="ECO:0000313" key="8">
    <source>
        <dbReference type="RefSeq" id="XP_072836132.1"/>
    </source>
</evidence>
<feature type="compositionally biased region" description="Basic and acidic residues" evidence="2">
    <location>
        <begin position="260"/>
        <end position="277"/>
    </location>
</feature>
<dbReference type="PANTHER" id="PTHR21292">
    <property type="entry name" value="EXOCYST COMPLEX COMPONENT SEC6-RELATED"/>
    <property type="match status" value="1"/>
</dbReference>
<evidence type="ECO:0000313" key="4">
    <source>
        <dbReference type="RefSeq" id="XP_020642734.2"/>
    </source>
</evidence>
<evidence type="ECO:0000313" key="3">
    <source>
        <dbReference type="Proteomes" id="UP001652642"/>
    </source>
</evidence>
<evidence type="ECO:0000313" key="5">
    <source>
        <dbReference type="RefSeq" id="XP_020642735.2"/>
    </source>
</evidence>
<dbReference type="RefSeq" id="XP_072836132.1">
    <property type="nucleotide sequence ID" value="XM_072980031.1"/>
</dbReference>
<proteinExistence type="inferred from homology"/>
<dbReference type="InterPro" id="IPR042532">
    <property type="entry name" value="EXOC3/Sec6_C"/>
</dbReference>
<dbReference type="GO" id="GO:0000145">
    <property type="term" value="C:exocyst"/>
    <property type="evidence" value="ECO:0007669"/>
    <property type="project" value="InterPro"/>
</dbReference>
<feature type="compositionally biased region" description="Basic and acidic residues" evidence="2">
    <location>
        <begin position="103"/>
        <end position="121"/>
    </location>
</feature>
<evidence type="ECO:0000256" key="1">
    <source>
        <dbReference type="ARBA" id="ARBA00009447"/>
    </source>
</evidence>
<accession>A0A6J0T5X0</accession>
<evidence type="ECO:0000256" key="2">
    <source>
        <dbReference type="SAM" id="MobiDB-lite"/>
    </source>
</evidence>
<dbReference type="GeneID" id="110075635"/>
<protein>
    <submittedName>
        <fullName evidence="4 5">Exocyst complex component 3-like protein 2</fullName>
    </submittedName>
</protein>
<dbReference type="RefSeq" id="XP_020642737.2">
    <property type="nucleotide sequence ID" value="XM_020787078.2"/>
</dbReference>
<dbReference type="Proteomes" id="UP001652642">
    <property type="component" value="Chromosome 9"/>
</dbReference>
<feature type="region of interest" description="Disordered" evidence="2">
    <location>
        <begin position="258"/>
        <end position="277"/>
    </location>
</feature>
<dbReference type="AlphaFoldDB" id="A0A6J0T5X0"/>
<dbReference type="OrthoDB" id="9948828at2759"/>
<dbReference type="GO" id="GO:0006887">
    <property type="term" value="P:exocytosis"/>
    <property type="evidence" value="ECO:0007669"/>
    <property type="project" value="InterPro"/>
</dbReference>
<dbReference type="Gene3D" id="1.10.357.50">
    <property type="match status" value="1"/>
</dbReference>
<dbReference type="GO" id="GO:0000149">
    <property type="term" value="F:SNARE binding"/>
    <property type="evidence" value="ECO:0007669"/>
    <property type="project" value="TreeGrafter"/>
</dbReference>
<feature type="compositionally biased region" description="Basic and acidic residues" evidence="2">
    <location>
        <begin position="77"/>
        <end position="87"/>
    </location>
</feature>
<sequence length="873" mass="99588">MPVLKNPCKLKMANGEAAGRTGALILDKASQGTNPFEEDLDENERDSFLGKASPERRSLSPEDGRRDFERGLFNGSPEDHYRRRATLEKLVGLSPFRMGKGKKGGEKKSPSGGEKGLDRKSFLGRMMMPLTDGNLGPRAPEKKKTRRSSEDFSLLQRFNGRRKESLYSSDCGLAEKENGGGDTMKRLAFLKIGLGGKVRRASLVEKLNQTEAAEPASVTEEAEVKAKEPLSVLEILSLIQHRDLLTADEHIIELEAECEQTGHHGPESTSEERKDGSRKAKDVSLLYEALQKELWAVLAESLVAKSTYLPLELMVRVIEQEEETDRKWLEAQRDPAVEGAGPRPRAMKKQWAEAVKKLVDQRLCQCLEGRAGPIATQMDRLAKCAMEDLCTVKFHLLHAYPKEYEAFGVYLCSYHRGVAQRLAELIQKNLTISELYFILDWNSNIYQREVLGRAEISSLVKGQELGPLLSPETQSNLEEECITAVQAKIVNDMNQELQKEEERWAQEGEGENFQFGLSSKVIMMLKAHADKAPQITHDFGVRMAQCCLTSLADFLQSFQRKVERFHEQQTESSLPADSYMSRTIMLVNCCPAFRDYVERLVRFSHPDSETPRQQANSSLDRVIRLCNRVLAEHLFQDLKPYFHKLMKRKWLNNSEAFPTIMALLADHAQKLRKMKLEPYQLLVKEVHRRVLIEYVRPLMRVRLICTSSRMRAKMANKLRSEAKQLQEFFIQLESTSSWLDSVVPHLAGIIELEDTPALQMEVGFLAREFPDVQRKHVSAILDVRGLQSQAQRQDILAVMEGLELMEGEALLCQDRAFFSEIPTSEVFCVRVQLHRLSHVGLTCLSRLRRRPRRQQQRRRYRLRPKENVAESQA</sequence>
<dbReference type="GO" id="GO:0051601">
    <property type="term" value="P:exocyst localization"/>
    <property type="evidence" value="ECO:0007669"/>
    <property type="project" value="TreeGrafter"/>
</dbReference>
<keyword evidence="3" id="KW-1185">Reference proteome</keyword>
<feature type="compositionally biased region" description="Basic and acidic residues" evidence="2">
    <location>
        <begin position="139"/>
        <end position="150"/>
    </location>
</feature>
<feature type="compositionally biased region" description="Basic and acidic residues" evidence="2">
    <location>
        <begin position="45"/>
        <end position="70"/>
    </location>
</feature>
<dbReference type="CTD" id="90332"/>
<dbReference type="RefSeq" id="XP_020642734.2">
    <property type="nucleotide sequence ID" value="XM_020787075.2"/>
</dbReference>
<reference evidence="4 5" key="1">
    <citation type="submission" date="2025-05" db="UniProtKB">
        <authorList>
            <consortium name="RefSeq"/>
        </authorList>
    </citation>
    <scope>IDENTIFICATION</scope>
</reference>
<organism evidence="3 7">
    <name type="scientific">Pogona vitticeps</name>
    <name type="common">central bearded dragon</name>
    <dbReference type="NCBI Taxonomy" id="103695"/>
    <lineage>
        <taxon>Eukaryota</taxon>
        <taxon>Metazoa</taxon>
        <taxon>Chordata</taxon>
        <taxon>Craniata</taxon>
        <taxon>Vertebrata</taxon>
        <taxon>Euteleostomi</taxon>
        <taxon>Lepidosauria</taxon>
        <taxon>Squamata</taxon>
        <taxon>Bifurcata</taxon>
        <taxon>Unidentata</taxon>
        <taxon>Episquamata</taxon>
        <taxon>Toxicofera</taxon>
        <taxon>Iguania</taxon>
        <taxon>Acrodonta</taxon>
        <taxon>Agamidae</taxon>
        <taxon>Amphibolurinae</taxon>
        <taxon>Pogona</taxon>
    </lineage>
</organism>
<dbReference type="PANTHER" id="PTHR21292:SF7">
    <property type="entry name" value="EXOCYST COMPLEX COMPONENT 3-LIKE 2"/>
    <property type="match status" value="1"/>
</dbReference>
<evidence type="ECO:0000313" key="7">
    <source>
        <dbReference type="RefSeq" id="XP_020642738.2"/>
    </source>
</evidence>
<feature type="region of interest" description="Disordered" evidence="2">
    <location>
        <begin position="29"/>
        <end position="152"/>
    </location>
</feature>
<gene>
    <name evidence="4 5 6 7 8" type="primary">EXOC3L2</name>
</gene>
<dbReference type="Pfam" id="PF06046">
    <property type="entry name" value="Sec6"/>
    <property type="match status" value="1"/>
</dbReference>
<dbReference type="InterPro" id="IPR010326">
    <property type="entry name" value="EXOC3/Sec6"/>
</dbReference>
<dbReference type="KEGG" id="pvt:110075635"/>
<dbReference type="RefSeq" id="XP_020642738.2">
    <property type="nucleotide sequence ID" value="XM_020787079.2"/>
</dbReference>
<dbReference type="Gene3D" id="1.10.357.70">
    <property type="entry name" value="Exocyst complex component Sec6, C-terminal domain"/>
    <property type="match status" value="1"/>
</dbReference>
<dbReference type="RefSeq" id="XP_020642735.2">
    <property type="nucleotide sequence ID" value="XM_020787076.2"/>
</dbReference>
<name>A0A6J0T5X0_9SAUR</name>
<comment type="similarity">
    <text evidence="1">Belongs to the SEC6 family.</text>
</comment>